<dbReference type="EMBL" id="DS469648">
    <property type="protein sequence ID" value="EDO37353.1"/>
    <property type="molecule type" value="Genomic_DNA"/>
</dbReference>
<dbReference type="GO" id="GO:0007165">
    <property type="term" value="P:signal transduction"/>
    <property type="evidence" value="ECO:0000318"/>
    <property type="project" value="GO_Central"/>
</dbReference>
<dbReference type="PANTHER" id="PTHR46829">
    <property type="entry name" value="STERILE ALPHA MOTIF DOMAIN-CONTAINING PROTEIN 15"/>
    <property type="match status" value="1"/>
</dbReference>
<dbReference type="HOGENOM" id="CLU_150863_0_0_1"/>
<dbReference type="InterPro" id="IPR001660">
    <property type="entry name" value="SAM"/>
</dbReference>
<protein>
    <recommendedName>
        <fullName evidence="1">SAM domain-containing protein</fullName>
    </recommendedName>
</protein>
<feature type="non-terminal residue" evidence="2">
    <location>
        <position position="1"/>
    </location>
</feature>
<name>A7SG04_NEMVE</name>
<evidence type="ECO:0000313" key="3">
    <source>
        <dbReference type="Proteomes" id="UP000001593"/>
    </source>
</evidence>
<reference evidence="2 3" key="1">
    <citation type="journal article" date="2007" name="Science">
        <title>Sea anemone genome reveals ancestral eumetazoan gene repertoire and genomic organization.</title>
        <authorList>
            <person name="Putnam N.H."/>
            <person name="Srivastava M."/>
            <person name="Hellsten U."/>
            <person name="Dirks B."/>
            <person name="Chapman J."/>
            <person name="Salamov A."/>
            <person name="Terry A."/>
            <person name="Shapiro H."/>
            <person name="Lindquist E."/>
            <person name="Kapitonov V.V."/>
            <person name="Jurka J."/>
            <person name="Genikhovich G."/>
            <person name="Grigoriev I.V."/>
            <person name="Lucas S.M."/>
            <person name="Steele R.E."/>
            <person name="Finnerty J.R."/>
            <person name="Technau U."/>
            <person name="Martindale M.Q."/>
            <person name="Rokhsar D.S."/>
        </authorList>
    </citation>
    <scope>NUCLEOTIDE SEQUENCE [LARGE SCALE GENOMIC DNA]</scope>
    <source>
        <strain evidence="3">CH2 X CH6</strain>
    </source>
</reference>
<dbReference type="PROSITE" id="PS50105">
    <property type="entry name" value="SAM_DOMAIN"/>
    <property type="match status" value="1"/>
</dbReference>
<dbReference type="OrthoDB" id="6133291at2759"/>
<dbReference type="AlphaFoldDB" id="A7SG04"/>
<dbReference type="InParanoid" id="A7SG04"/>
<accession>A7SG04</accession>
<dbReference type="InterPro" id="IPR013761">
    <property type="entry name" value="SAM/pointed_sf"/>
</dbReference>
<dbReference type="GO" id="GO:0043539">
    <property type="term" value="F:protein serine/threonine kinase activator activity"/>
    <property type="evidence" value="ECO:0000318"/>
    <property type="project" value="GO_Central"/>
</dbReference>
<dbReference type="SMART" id="SM00454">
    <property type="entry name" value="SAM"/>
    <property type="match status" value="1"/>
</dbReference>
<dbReference type="KEGG" id="nve:5508866"/>
<feature type="non-terminal residue" evidence="2">
    <location>
        <position position="125"/>
    </location>
</feature>
<dbReference type="OMA" id="QYKACFT"/>
<dbReference type="PANTHER" id="PTHR46829:SF1">
    <property type="entry name" value="STERILE ALPHA MOTIF DOMAIN-CONTAINING PROTEIN 15"/>
    <property type="match status" value="1"/>
</dbReference>
<dbReference type="Gene3D" id="1.10.150.50">
    <property type="entry name" value="Transcription Factor, Ets-1"/>
    <property type="match status" value="1"/>
</dbReference>
<dbReference type="Pfam" id="PF07647">
    <property type="entry name" value="SAM_2"/>
    <property type="match status" value="1"/>
</dbReference>
<proteinExistence type="predicted"/>
<dbReference type="PhylomeDB" id="A7SG04"/>
<keyword evidence="3" id="KW-1185">Reference proteome</keyword>
<evidence type="ECO:0000259" key="1">
    <source>
        <dbReference type="PROSITE" id="PS50105"/>
    </source>
</evidence>
<sequence>PSFEADGTPSCIKWTIEDVAEWIEYLGFKQYRRPFSDNLVNGRRLIQVDASTLPRMGVTDFEHIKFISKKIREALGIEDPYWNRSISLPHREVLGMYLEKKSKTGAEADILTFEEYIRQLEKEER</sequence>
<dbReference type="eggNOG" id="ENOG502S3Z4">
    <property type="taxonomic scope" value="Eukaryota"/>
</dbReference>
<evidence type="ECO:0000313" key="2">
    <source>
        <dbReference type="EMBL" id="EDO37353.1"/>
    </source>
</evidence>
<organism evidence="2 3">
    <name type="scientific">Nematostella vectensis</name>
    <name type="common">Starlet sea anemone</name>
    <dbReference type="NCBI Taxonomy" id="45351"/>
    <lineage>
        <taxon>Eukaryota</taxon>
        <taxon>Metazoa</taxon>
        <taxon>Cnidaria</taxon>
        <taxon>Anthozoa</taxon>
        <taxon>Hexacorallia</taxon>
        <taxon>Actiniaria</taxon>
        <taxon>Edwardsiidae</taxon>
        <taxon>Nematostella</taxon>
    </lineage>
</organism>
<dbReference type="SUPFAM" id="SSF47769">
    <property type="entry name" value="SAM/Pointed domain"/>
    <property type="match status" value="1"/>
</dbReference>
<gene>
    <name evidence="2" type="ORF">NEMVEDRAFT_v1g25465</name>
</gene>
<dbReference type="Proteomes" id="UP000001593">
    <property type="component" value="Unassembled WGS sequence"/>
</dbReference>
<dbReference type="CDD" id="cd09530">
    <property type="entry name" value="SAM_Samd14"/>
    <property type="match status" value="1"/>
</dbReference>
<feature type="domain" description="SAM" evidence="1">
    <location>
        <begin position="14"/>
        <end position="77"/>
    </location>
</feature>